<evidence type="ECO:0000259" key="4">
    <source>
        <dbReference type="SMART" id="SM00828"/>
    </source>
</evidence>
<dbReference type="Proteomes" id="UP000324241">
    <property type="component" value="Unassembled WGS sequence"/>
</dbReference>
<sequence>MSLQPTSTEVGTMYDQYTSHFTAVLGGYIHAGYWDDPGRQDTIEVATERLTREIGERLSSARGQRILDVGCGTGKSAVQIATAHDVHITGITVSNHQIELAQSQYKSNTKAGQVHFQFANAMDLPFADASFDGAYAIESLVHMDDRRAALANIARVLRPGGRLAIADLFLDAGCPNPEVIARFREFFQVPPMPSGGDLKDFLHETGFKVIEFTDIRDNIRPIYKFPGLSLEGEVGEKILEIAQSANSAIEDAALLSSLLYKCVAGKAKSFQPTDYDIDRALHKCKSMPISRVTRSYKAGKYLAGFTTGDGLLKRALETVFHRWSSEGWADYLSICGAVIGWTRSTSLMNHNDLVAEGIERHSVRTFSTEEMAHGLLGLMAGSMLEFCHDEPFMRIWAGGRPKSLALESCLEADGAGIPIAEGSPLTAKWMPHVWLDFPRELSHQSEIASFSPQMDGMVDLDRVVVVTGFGEVGPWGSSRARWEMEAYGGLSHQGCIEMAWMMGLVRYTEQTTGDGQSFSGWVDARTGELVADVAIKEVYEERILAQSGIRLIEPETRRCEVLTMTRLALDLGLPICGIIAFAGTASDKAGRSVPAPGQGMLVHARQIPGSMPSPLLSLDNRRKRPLFRKRQIAESYREERDATFALGNAFWNNDPHVAPLRGSLATWGLSIDDLDVASFTALRPSIATKAHLGVLPEESNRTPPGAAGGWMVNGALQMLDTGLVLGNLNPDNIDPQMQEADLIAFLNQPIQTTGLKAVSVSSFGFGQKNAQALCVHPRYLFATISQEAYGLYLAKRRVRQKQADRYYYRGFLYNSLLETKDKPPYRGEQERNFLLDPLARCV</sequence>
<dbReference type="VEuPathDB" id="FungiDB:EYZ11_009774"/>
<evidence type="ECO:0000256" key="1">
    <source>
        <dbReference type="ARBA" id="ARBA00022603"/>
    </source>
</evidence>
<dbReference type="Pfam" id="PF08241">
    <property type="entry name" value="Methyltransf_11"/>
    <property type="match status" value="1"/>
</dbReference>
<keyword evidence="1" id="KW-0489">Methyltransferase</keyword>
<dbReference type="VEuPathDB" id="FungiDB:EYZ11_009773"/>
<dbReference type="OrthoDB" id="10017101at2759"/>
<dbReference type="GO" id="GO:0016746">
    <property type="term" value="F:acyltransferase activity"/>
    <property type="evidence" value="ECO:0007669"/>
    <property type="project" value="InterPro"/>
</dbReference>
<dbReference type="GO" id="GO:0008757">
    <property type="term" value="F:S-adenosylmethionine-dependent methyltransferase activity"/>
    <property type="evidence" value="ECO:0007669"/>
    <property type="project" value="InterPro"/>
</dbReference>
<dbReference type="VEuPathDB" id="FungiDB:EYZ11_009768"/>
<dbReference type="Gene3D" id="3.40.50.720">
    <property type="entry name" value="NAD(P)-binding Rossmann-like Domain"/>
    <property type="match status" value="1"/>
</dbReference>
<dbReference type="EMBL" id="QUQM01000002">
    <property type="protein sequence ID" value="KAA8651936.1"/>
    <property type="molecule type" value="Genomic_DNA"/>
</dbReference>
<dbReference type="InterPro" id="IPR013216">
    <property type="entry name" value="Methyltransf_11"/>
</dbReference>
<reference evidence="5 6" key="1">
    <citation type="submission" date="2019-08" db="EMBL/GenBank/DDBJ databases">
        <title>The genome sequence of a newly discovered highly antifungal drug resistant Aspergillus species, Aspergillus tanneri NIH 1004.</title>
        <authorList>
            <person name="Mounaud S."/>
            <person name="Singh I."/>
            <person name="Joardar V."/>
            <person name="Pakala S."/>
            <person name="Pakala S."/>
            <person name="Venepally P."/>
            <person name="Chung J.K."/>
            <person name="Losada L."/>
            <person name="Nierman W.C."/>
        </authorList>
    </citation>
    <scope>NUCLEOTIDE SEQUENCE [LARGE SCALE GENOMIC DNA]</scope>
    <source>
        <strain evidence="5 6">NIH1004</strain>
    </source>
</reference>
<dbReference type="VEuPathDB" id="FungiDB:EYZ11_009766"/>
<dbReference type="InterPro" id="IPR020803">
    <property type="entry name" value="MeTfrase_dom"/>
</dbReference>
<dbReference type="PANTHER" id="PTHR44068:SF11">
    <property type="entry name" value="GERANYL DIPHOSPHATE 2-C-METHYLTRANSFERASE"/>
    <property type="match status" value="1"/>
</dbReference>
<protein>
    <recommendedName>
        <fullName evidence="4">Polyketide synthase-like methyltransferase domain-containing protein</fullName>
    </recommendedName>
</protein>
<dbReference type="SUPFAM" id="SSF53335">
    <property type="entry name" value="S-adenosyl-L-methionine-dependent methyltransferases"/>
    <property type="match status" value="1"/>
</dbReference>
<dbReference type="GeneID" id="54323537"/>
<comment type="caution">
    <text evidence="5">The sequence shown here is derived from an EMBL/GenBank/DDBJ whole genome shotgun (WGS) entry which is preliminary data.</text>
</comment>
<dbReference type="Gene3D" id="3.40.50.150">
    <property type="entry name" value="Vaccinia Virus protein VP39"/>
    <property type="match status" value="1"/>
</dbReference>
<organism evidence="5 6">
    <name type="scientific">Aspergillus tanneri</name>
    <dbReference type="NCBI Taxonomy" id="1220188"/>
    <lineage>
        <taxon>Eukaryota</taxon>
        <taxon>Fungi</taxon>
        <taxon>Dikarya</taxon>
        <taxon>Ascomycota</taxon>
        <taxon>Pezizomycotina</taxon>
        <taxon>Eurotiomycetes</taxon>
        <taxon>Eurotiomycetidae</taxon>
        <taxon>Eurotiales</taxon>
        <taxon>Aspergillaceae</taxon>
        <taxon>Aspergillus</taxon>
        <taxon>Aspergillus subgen. Circumdati</taxon>
    </lineage>
</organism>
<evidence type="ECO:0000313" key="5">
    <source>
        <dbReference type="EMBL" id="KAA8651936.1"/>
    </source>
</evidence>
<name>A0A5M9N103_9EURO</name>
<dbReference type="SUPFAM" id="SSF53901">
    <property type="entry name" value="Thiolase-like"/>
    <property type="match status" value="1"/>
</dbReference>
<evidence type="ECO:0000256" key="2">
    <source>
        <dbReference type="ARBA" id="ARBA00022679"/>
    </source>
</evidence>
<gene>
    <name evidence="5" type="ORF">ATNIH1004_000835</name>
</gene>
<feature type="domain" description="Polyketide synthase-like methyltransferase" evidence="4">
    <location>
        <begin position="21"/>
        <end position="256"/>
    </location>
</feature>
<proteinExistence type="predicted"/>
<keyword evidence="3" id="KW-0949">S-adenosyl-L-methionine</keyword>
<dbReference type="GO" id="GO:0032259">
    <property type="term" value="P:methylation"/>
    <property type="evidence" value="ECO:0007669"/>
    <property type="project" value="UniProtKB-KW"/>
</dbReference>
<evidence type="ECO:0000256" key="3">
    <source>
        <dbReference type="ARBA" id="ARBA00022691"/>
    </source>
</evidence>
<dbReference type="SMART" id="SM00828">
    <property type="entry name" value="PKS_MT"/>
    <property type="match status" value="1"/>
</dbReference>
<dbReference type="InterPro" id="IPR016039">
    <property type="entry name" value="Thiolase-like"/>
</dbReference>
<dbReference type="AlphaFoldDB" id="A0A5M9N103"/>
<dbReference type="Gene3D" id="3.40.47.10">
    <property type="match status" value="2"/>
</dbReference>
<dbReference type="RefSeq" id="XP_033431297.1">
    <property type="nucleotide sequence ID" value="XM_033565540.1"/>
</dbReference>
<dbReference type="CDD" id="cd02440">
    <property type="entry name" value="AdoMet_MTases"/>
    <property type="match status" value="1"/>
</dbReference>
<evidence type="ECO:0000313" key="6">
    <source>
        <dbReference type="Proteomes" id="UP000324241"/>
    </source>
</evidence>
<dbReference type="PANTHER" id="PTHR44068">
    <property type="entry name" value="ZGC:194242"/>
    <property type="match status" value="1"/>
</dbReference>
<dbReference type="InterPro" id="IPR050447">
    <property type="entry name" value="Erg6_SMT_methyltransf"/>
</dbReference>
<accession>A0A5M9N103</accession>
<keyword evidence="2" id="KW-0808">Transferase</keyword>
<dbReference type="InterPro" id="IPR029063">
    <property type="entry name" value="SAM-dependent_MTases_sf"/>
</dbReference>